<evidence type="ECO:0000313" key="2">
    <source>
        <dbReference type="EMBL" id="MBP2032600.1"/>
    </source>
</evidence>
<protein>
    <recommendedName>
        <fullName evidence="1">Transposase IS801/IS1294 domain-containing protein</fullName>
    </recommendedName>
</protein>
<proteinExistence type="predicted"/>
<evidence type="ECO:0000259" key="1">
    <source>
        <dbReference type="Pfam" id="PF04986"/>
    </source>
</evidence>
<dbReference type="EMBL" id="JAGGLM010000006">
    <property type="protein sequence ID" value="MBP2032600.1"/>
    <property type="molecule type" value="Genomic_DNA"/>
</dbReference>
<accession>A0ABS4KSN3</accession>
<dbReference type="PANTHER" id="PTHR37023:SF1">
    <property type="entry name" value="ISSOD25 TRANSPOSASE TNPA_ISSOD25"/>
    <property type="match status" value="1"/>
</dbReference>
<dbReference type="PANTHER" id="PTHR37023">
    <property type="entry name" value="TRANSPOSASE"/>
    <property type="match status" value="1"/>
</dbReference>
<gene>
    <name evidence="2" type="ORF">J2Z42_001274</name>
</gene>
<feature type="domain" description="Transposase IS801/IS1294" evidence="1">
    <location>
        <begin position="1"/>
        <end position="51"/>
    </location>
</feature>
<name>A0ABS4KSN3_9CLOT</name>
<reference evidence="2 3" key="1">
    <citation type="submission" date="2021-03" db="EMBL/GenBank/DDBJ databases">
        <title>Genomic Encyclopedia of Type Strains, Phase IV (KMG-IV): sequencing the most valuable type-strain genomes for metagenomic binning, comparative biology and taxonomic classification.</title>
        <authorList>
            <person name="Goeker M."/>
        </authorList>
    </citation>
    <scope>NUCLEOTIDE SEQUENCE [LARGE SCALE GENOMIC DNA]</scope>
    <source>
        <strain evidence="2 3">DSM 28783</strain>
    </source>
</reference>
<evidence type="ECO:0000313" key="3">
    <source>
        <dbReference type="Proteomes" id="UP001519307"/>
    </source>
</evidence>
<keyword evidence="3" id="KW-1185">Reference proteome</keyword>
<dbReference type="Pfam" id="PF04986">
    <property type="entry name" value="Y2_Tnp"/>
    <property type="match status" value="1"/>
</dbReference>
<comment type="caution">
    <text evidence="2">The sequence shown here is derived from an EMBL/GenBank/DDBJ whole genome shotgun (WGS) entry which is preliminary data.</text>
</comment>
<dbReference type="Proteomes" id="UP001519307">
    <property type="component" value="Unassembled WGS sequence"/>
</dbReference>
<dbReference type="InterPro" id="IPR007069">
    <property type="entry name" value="Transposase_32"/>
</dbReference>
<organism evidence="2 3">
    <name type="scientific">Clostridium algifaecis</name>
    <dbReference type="NCBI Taxonomy" id="1472040"/>
    <lineage>
        <taxon>Bacteria</taxon>
        <taxon>Bacillati</taxon>
        <taxon>Bacillota</taxon>
        <taxon>Clostridia</taxon>
        <taxon>Eubacteriales</taxon>
        <taxon>Clostridiaceae</taxon>
        <taxon>Clostridium</taxon>
    </lineage>
</organism>
<sequence length="120" mass="13878">MSFKWRDYRDNNKEKVMTIAAEEFIRRFLMHILPSKFIKIRHYGILSNRSRRTKLKKCRIILKVSIGKSESKTKVTASEFLLKVTGVDINKCPCCSGKMITKMKIEPKISGPPDKNTKTA</sequence>